<feature type="active site" description="Charge relay system" evidence="6">
    <location>
        <position position="183"/>
    </location>
</feature>
<dbReference type="InterPro" id="IPR036852">
    <property type="entry name" value="Peptidase_S8/S53_dom_sf"/>
</dbReference>
<comment type="similarity">
    <text evidence="1 6 7">Belongs to the peptidase S8 family.</text>
</comment>
<dbReference type="SMR" id="A0A1G2E1T2"/>
<keyword evidence="2 6" id="KW-0645">Protease</keyword>
<keyword evidence="4 6" id="KW-0378">Hydrolase</keyword>
<reference evidence="10 11" key="1">
    <citation type="journal article" date="2016" name="Nat. Commun.">
        <title>Thousands of microbial genomes shed light on interconnected biogeochemical processes in an aquifer system.</title>
        <authorList>
            <person name="Anantharaman K."/>
            <person name="Brown C.T."/>
            <person name="Hug L.A."/>
            <person name="Sharon I."/>
            <person name="Castelle C.J."/>
            <person name="Probst A.J."/>
            <person name="Thomas B.C."/>
            <person name="Singh A."/>
            <person name="Wilkins M.J."/>
            <person name="Karaoz U."/>
            <person name="Brodie E.L."/>
            <person name="Williams K.H."/>
            <person name="Hubbard S.S."/>
            <person name="Banfield J.F."/>
        </authorList>
    </citation>
    <scope>NUCLEOTIDE SEQUENCE [LARGE SCALE GENOMIC DNA]</scope>
</reference>
<dbReference type="Gene3D" id="3.40.50.200">
    <property type="entry name" value="Peptidase S8/S53 domain"/>
    <property type="match status" value="1"/>
</dbReference>
<comment type="caution">
    <text evidence="10">The sequence shown here is derived from an EMBL/GenBank/DDBJ whole genome shotgun (WGS) entry which is preliminary data.</text>
</comment>
<dbReference type="InterPro" id="IPR050131">
    <property type="entry name" value="Peptidase_S8_subtilisin-like"/>
</dbReference>
<dbReference type="InterPro" id="IPR034202">
    <property type="entry name" value="Subtilisin_Carlsberg-like"/>
</dbReference>
<protein>
    <recommendedName>
        <fullName evidence="9">Peptidase S8/S53 domain-containing protein</fullName>
    </recommendedName>
</protein>
<feature type="chain" id="PRO_5009582682" description="Peptidase S8/S53 domain-containing protein" evidence="8">
    <location>
        <begin position="22"/>
        <end position="402"/>
    </location>
</feature>
<dbReference type="InterPro" id="IPR023828">
    <property type="entry name" value="Peptidase_S8_Ser-AS"/>
</dbReference>
<keyword evidence="8" id="KW-0732">Signal</keyword>
<evidence type="ECO:0000256" key="7">
    <source>
        <dbReference type="RuleBase" id="RU003355"/>
    </source>
</evidence>
<dbReference type="AlphaFoldDB" id="A0A1G2E1T2"/>
<dbReference type="PANTHER" id="PTHR43806">
    <property type="entry name" value="PEPTIDASE S8"/>
    <property type="match status" value="1"/>
</dbReference>
<dbReference type="EMBL" id="MHLZ01000026">
    <property type="protein sequence ID" value="OGZ19599.1"/>
    <property type="molecule type" value="Genomic_DNA"/>
</dbReference>
<feature type="active site" description="Charge relay system" evidence="6">
    <location>
        <position position="335"/>
    </location>
</feature>
<feature type="domain" description="Peptidase S8/S53" evidence="9">
    <location>
        <begin position="144"/>
        <end position="392"/>
    </location>
</feature>
<dbReference type="PRINTS" id="PR00723">
    <property type="entry name" value="SUBTILISIN"/>
</dbReference>
<keyword evidence="3" id="KW-0479">Metal-binding</keyword>
<feature type="signal peptide" evidence="8">
    <location>
        <begin position="1"/>
        <end position="21"/>
    </location>
</feature>
<dbReference type="InterPro" id="IPR015500">
    <property type="entry name" value="Peptidase_S8_subtilisin-rel"/>
</dbReference>
<accession>A0A1G2E1T2</accession>
<feature type="active site" description="Charge relay system" evidence="6">
    <location>
        <position position="150"/>
    </location>
</feature>
<evidence type="ECO:0000256" key="6">
    <source>
        <dbReference type="PROSITE-ProRule" id="PRU01240"/>
    </source>
</evidence>
<name>A0A1G2E1T2_9BACT</name>
<dbReference type="Proteomes" id="UP000177360">
    <property type="component" value="Unassembled WGS sequence"/>
</dbReference>
<evidence type="ECO:0000256" key="1">
    <source>
        <dbReference type="ARBA" id="ARBA00011073"/>
    </source>
</evidence>
<dbReference type="InterPro" id="IPR000209">
    <property type="entry name" value="Peptidase_S8/S53_dom"/>
</dbReference>
<dbReference type="InterPro" id="IPR023827">
    <property type="entry name" value="Peptidase_S8_Asp-AS"/>
</dbReference>
<evidence type="ECO:0000313" key="10">
    <source>
        <dbReference type="EMBL" id="OGZ19599.1"/>
    </source>
</evidence>
<sequence length="402" mass="41933">MKKIIFSVISFATIFGLTFLAARPNFSAAQIKDGVSRKIVVFRAGLNDSAKDGIIRWAGGVKLKNLKLIGAEAIRVPSRAAAEKLKTHPDVARVDEDAEVFALQYEERNAGIKKITQSSQLLPWGIDRIDAELVWPGGNTADPINIGIIDTGISNRHSDLSANVKGGMNAINPRKSWNDDNGHGSHIAGIIAALDNAIGVVGAGPKADLYAIKVLNAAGSGYLSDIIEGVQWAVNNHIQVVNMSLGTNSDVQSFHDAVAAAKNAGVVVVAAAGNSGGSVIFPAAYPETIAVSATDQNNVIAGWSSRGSEVDLAAPGVSIYSTYKGGGYATLSGTSMAAPHVAGSAALVLSMPVGAYDANANEKWDPDEVQKKLQDRAADLGNTGFDNLYGWGLVNAYSAAQP</sequence>
<evidence type="ECO:0000259" key="9">
    <source>
        <dbReference type="Pfam" id="PF00082"/>
    </source>
</evidence>
<evidence type="ECO:0000256" key="5">
    <source>
        <dbReference type="ARBA" id="ARBA00022825"/>
    </source>
</evidence>
<dbReference type="Pfam" id="PF00082">
    <property type="entry name" value="Peptidase_S8"/>
    <property type="match status" value="1"/>
</dbReference>
<keyword evidence="5 6" id="KW-0720">Serine protease</keyword>
<proteinExistence type="inferred from homology"/>
<gene>
    <name evidence="10" type="ORF">A2626_00610</name>
</gene>
<dbReference type="GO" id="GO:0006508">
    <property type="term" value="P:proteolysis"/>
    <property type="evidence" value="ECO:0007669"/>
    <property type="project" value="UniProtKB-KW"/>
</dbReference>
<dbReference type="PANTHER" id="PTHR43806:SF11">
    <property type="entry name" value="CEREVISIN-RELATED"/>
    <property type="match status" value="1"/>
</dbReference>
<dbReference type="GO" id="GO:0004252">
    <property type="term" value="F:serine-type endopeptidase activity"/>
    <property type="evidence" value="ECO:0007669"/>
    <property type="project" value="UniProtKB-UniRule"/>
</dbReference>
<dbReference type="GO" id="GO:0046872">
    <property type="term" value="F:metal ion binding"/>
    <property type="evidence" value="ECO:0007669"/>
    <property type="project" value="UniProtKB-KW"/>
</dbReference>
<evidence type="ECO:0000256" key="2">
    <source>
        <dbReference type="ARBA" id="ARBA00022670"/>
    </source>
</evidence>
<dbReference type="PROSITE" id="PS00138">
    <property type="entry name" value="SUBTILASE_SER"/>
    <property type="match status" value="1"/>
</dbReference>
<dbReference type="PROSITE" id="PS00136">
    <property type="entry name" value="SUBTILASE_ASP"/>
    <property type="match status" value="1"/>
</dbReference>
<dbReference type="PROSITE" id="PS00137">
    <property type="entry name" value="SUBTILASE_HIS"/>
    <property type="match status" value="1"/>
</dbReference>
<organism evidence="10 11">
    <name type="scientific">Candidatus Nealsonbacteria bacterium RIFCSPHIGHO2_01_FULL_38_55</name>
    <dbReference type="NCBI Taxonomy" id="1801664"/>
    <lineage>
        <taxon>Bacteria</taxon>
        <taxon>Candidatus Nealsoniibacteriota</taxon>
    </lineage>
</organism>
<evidence type="ECO:0000256" key="4">
    <source>
        <dbReference type="ARBA" id="ARBA00022801"/>
    </source>
</evidence>
<evidence type="ECO:0000256" key="8">
    <source>
        <dbReference type="SAM" id="SignalP"/>
    </source>
</evidence>
<dbReference type="InterPro" id="IPR037045">
    <property type="entry name" value="S8pro/Inhibitor_I9_sf"/>
</dbReference>
<dbReference type="SUPFAM" id="SSF52743">
    <property type="entry name" value="Subtilisin-like"/>
    <property type="match status" value="1"/>
</dbReference>
<dbReference type="CDD" id="cd07477">
    <property type="entry name" value="Peptidases_S8_Subtilisin_subset"/>
    <property type="match status" value="1"/>
</dbReference>
<evidence type="ECO:0000313" key="11">
    <source>
        <dbReference type="Proteomes" id="UP000177360"/>
    </source>
</evidence>
<evidence type="ECO:0000256" key="3">
    <source>
        <dbReference type="ARBA" id="ARBA00022723"/>
    </source>
</evidence>
<dbReference type="InterPro" id="IPR022398">
    <property type="entry name" value="Peptidase_S8_His-AS"/>
</dbReference>
<dbReference type="PROSITE" id="PS51892">
    <property type="entry name" value="SUBTILASE"/>
    <property type="match status" value="1"/>
</dbReference>
<dbReference type="Gene3D" id="3.30.70.80">
    <property type="entry name" value="Peptidase S8 propeptide/proteinase inhibitor I9"/>
    <property type="match status" value="1"/>
</dbReference>